<evidence type="ECO:0000313" key="1">
    <source>
        <dbReference type="EMBL" id="EXB28859.1"/>
    </source>
</evidence>
<proteinExistence type="predicted"/>
<protein>
    <submittedName>
        <fullName evidence="1">Uncharacterized protein</fullName>
    </submittedName>
</protein>
<keyword evidence="2" id="KW-1185">Reference proteome</keyword>
<dbReference type="AlphaFoldDB" id="W9QK15"/>
<dbReference type="Proteomes" id="UP000030645">
    <property type="component" value="Unassembled WGS sequence"/>
</dbReference>
<evidence type="ECO:0000313" key="2">
    <source>
        <dbReference type="Proteomes" id="UP000030645"/>
    </source>
</evidence>
<dbReference type="EMBL" id="KE343423">
    <property type="protein sequence ID" value="EXB28859.1"/>
    <property type="molecule type" value="Genomic_DNA"/>
</dbReference>
<sequence>MLIGWPISVPPYRYRISKAFFENYFLAIISLDKNAMCLPVDNSWPTGTTANNCDYDRNHDGYSSIMLTSIMMQVPINNYRS</sequence>
<reference evidence="2" key="1">
    <citation type="submission" date="2013-01" db="EMBL/GenBank/DDBJ databases">
        <title>Draft Genome Sequence of a Mulberry Tree, Morus notabilis C.K. Schneid.</title>
        <authorList>
            <person name="He N."/>
            <person name="Zhao S."/>
        </authorList>
    </citation>
    <scope>NUCLEOTIDE SEQUENCE</scope>
</reference>
<name>W9QK15_9ROSA</name>
<organism evidence="1 2">
    <name type="scientific">Morus notabilis</name>
    <dbReference type="NCBI Taxonomy" id="981085"/>
    <lineage>
        <taxon>Eukaryota</taxon>
        <taxon>Viridiplantae</taxon>
        <taxon>Streptophyta</taxon>
        <taxon>Embryophyta</taxon>
        <taxon>Tracheophyta</taxon>
        <taxon>Spermatophyta</taxon>
        <taxon>Magnoliopsida</taxon>
        <taxon>eudicotyledons</taxon>
        <taxon>Gunneridae</taxon>
        <taxon>Pentapetalae</taxon>
        <taxon>rosids</taxon>
        <taxon>fabids</taxon>
        <taxon>Rosales</taxon>
        <taxon>Moraceae</taxon>
        <taxon>Moreae</taxon>
        <taxon>Morus</taxon>
    </lineage>
</organism>
<accession>W9QK15</accession>
<gene>
    <name evidence="1" type="ORF">L484_015791</name>
</gene>